<dbReference type="Gene3D" id="1.20.1070.10">
    <property type="entry name" value="Rhodopsin 7-helix transmembrane proteins"/>
    <property type="match status" value="1"/>
</dbReference>
<feature type="transmembrane region" description="Helical" evidence="6">
    <location>
        <begin position="118"/>
        <end position="142"/>
    </location>
</feature>
<dbReference type="PANTHER" id="PTHR47023">
    <property type="entry name" value="SEX PEPTIDE RECEPTOR"/>
    <property type="match status" value="1"/>
</dbReference>
<dbReference type="PANTHER" id="PTHR47023:SF1">
    <property type="entry name" value="SEX PEPTIDE RECEPTOR"/>
    <property type="match status" value="1"/>
</dbReference>
<keyword evidence="4 6" id="KW-0472">Membrane</keyword>
<feature type="transmembrane region" description="Helical" evidence="6">
    <location>
        <begin position="39"/>
        <end position="62"/>
    </location>
</feature>
<feature type="transmembrane region" description="Helical" evidence="6">
    <location>
        <begin position="381"/>
        <end position="401"/>
    </location>
</feature>
<dbReference type="PRINTS" id="PR00237">
    <property type="entry name" value="GPCRRHODOPSN"/>
</dbReference>
<evidence type="ECO:0000256" key="5">
    <source>
        <dbReference type="SAM" id="MobiDB-lite"/>
    </source>
</evidence>
<feature type="transmembrane region" description="Helical" evidence="6">
    <location>
        <begin position="336"/>
        <end position="361"/>
    </location>
</feature>
<feature type="region of interest" description="Disordered" evidence="5">
    <location>
        <begin position="473"/>
        <end position="512"/>
    </location>
</feature>
<evidence type="ECO:0000256" key="2">
    <source>
        <dbReference type="ARBA" id="ARBA00022692"/>
    </source>
</evidence>
<feature type="transmembrane region" description="Helical" evidence="6">
    <location>
        <begin position="163"/>
        <end position="179"/>
    </location>
</feature>
<dbReference type="Pfam" id="PF00001">
    <property type="entry name" value="7tm_1"/>
    <property type="match status" value="1"/>
</dbReference>
<organism evidence="8 9">
    <name type="scientific">Plectus sambesii</name>
    <dbReference type="NCBI Taxonomy" id="2011161"/>
    <lineage>
        <taxon>Eukaryota</taxon>
        <taxon>Metazoa</taxon>
        <taxon>Ecdysozoa</taxon>
        <taxon>Nematoda</taxon>
        <taxon>Chromadorea</taxon>
        <taxon>Plectida</taxon>
        <taxon>Plectina</taxon>
        <taxon>Plectoidea</taxon>
        <taxon>Plectidae</taxon>
        <taxon>Plectus</taxon>
    </lineage>
</organism>
<dbReference type="WBParaSite" id="PSAMB.scaffold4312size15027.g24004.t1">
    <property type="protein sequence ID" value="PSAMB.scaffold4312size15027.g24004.t1"/>
    <property type="gene ID" value="PSAMB.scaffold4312size15027.g24004"/>
</dbReference>
<evidence type="ECO:0000256" key="6">
    <source>
        <dbReference type="SAM" id="Phobius"/>
    </source>
</evidence>
<evidence type="ECO:0000256" key="1">
    <source>
        <dbReference type="ARBA" id="ARBA00004370"/>
    </source>
</evidence>
<feature type="compositionally biased region" description="Basic and acidic residues" evidence="5">
    <location>
        <begin position="502"/>
        <end position="512"/>
    </location>
</feature>
<accession>A0A914WJM3</accession>
<feature type="region of interest" description="Disordered" evidence="5">
    <location>
        <begin position="292"/>
        <end position="325"/>
    </location>
</feature>
<keyword evidence="2 6" id="KW-0812">Transmembrane</keyword>
<sequence>MEEPDVHPCELENETLAVLGRCRPISISSQVPLDFALPLYGYVMPIIVAITVATNSFIVIVLSHKYLRTPTNYVLLAMAVTELLTGLSGVPWLLYYYTLQGYKTEEQMGLPAFWCATFPYMISILPSMFHTAAIWLTVYLAVQRYIYICMPKLVRKHCTFRRTKQTIMFICLAAIWSYVPDALATYNKSVRAHENATWANNDHGRMRFCVRIRSGWLESIGDNIYYNVVYGLHMLFVHTLPCVLLVVFTYKLVLALRVADRRHKLLMSGNGAHQVHVKRSLSQPASVVLNGARSSVSDTGGNLSLPPEGASRRNRSESAQSEASRRMASLKQNTRMLIAIIAIFLLTEIPAALIFGLHVWAVSLRVQWILPHYHVINRLLLVRNLMIVVSYPFRFAIYCGMSQQFRQTVKQLFSRRVLFVSRPESATEEVNGQTILRLPRPFPSSSDTLEDRSSGRRYTMVLVSVSRVHTSQSEQSALVTRPLISPSSPVAGRSRAPSTVDNPRDPVDSTPL</sequence>
<protein>
    <submittedName>
        <fullName evidence="9">G-protein coupled receptors family 1 profile domain-containing protein</fullName>
    </submittedName>
</protein>
<keyword evidence="8" id="KW-1185">Reference proteome</keyword>
<feature type="transmembrane region" description="Helical" evidence="6">
    <location>
        <begin position="235"/>
        <end position="259"/>
    </location>
</feature>
<dbReference type="InterPro" id="IPR000276">
    <property type="entry name" value="GPCR_Rhodpsn"/>
</dbReference>
<comment type="subcellular location">
    <subcellularLocation>
        <location evidence="1">Membrane</location>
    </subcellularLocation>
</comment>
<feature type="compositionally biased region" description="Polar residues" evidence="5">
    <location>
        <begin position="292"/>
        <end position="302"/>
    </location>
</feature>
<name>A0A914WJM3_9BILA</name>
<dbReference type="SUPFAM" id="SSF81321">
    <property type="entry name" value="Family A G protein-coupled receptor-like"/>
    <property type="match status" value="1"/>
</dbReference>
<evidence type="ECO:0000259" key="7">
    <source>
        <dbReference type="PROSITE" id="PS50262"/>
    </source>
</evidence>
<dbReference type="CDD" id="cd14978">
    <property type="entry name" value="7tmA_FMRFamide_R-like"/>
    <property type="match status" value="1"/>
</dbReference>
<reference evidence="9" key="1">
    <citation type="submission" date="2022-11" db="UniProtKB">
        <authorList>
            <consortium name="WormBaseParasite"/>
        </authorList>
    </citation>
    <scope>IDENTIFICATION</scope>
</reference>
<dbReference type="InterPro" id="IPR017452">
    <property type="entry name" value="GPCR_Rhodpsn_7TM"/>
</dbReference>
<dbReference type="AlphaFoldDB" id="A0A914WJM3"/>
<dbReference type="Proteomes" id="UP000887566">
    <property type="component" value="Unplaced"/>
</dbReference>
<dbReference type="InterPro" id="IPR053071">
    <property type="entry name" value="GPCR1-related_rcpt"/>
</dbReference>
<keyword evidence="3 6" id="KW-1133">Transmembrane helix</keyword>
<dbReference type="GO" id="GO:0016020">
    <property type="term" value="C:membrane"/>
    <property type="evidence" value="ECO:0007669"/>
    <property type="project" value="UniProtKB-SubCell"/>
</dbReference>
<evidence type="ECO:0000313" key="9">
    <source>
        <dbReference type="WBParaSite" id="PSAMB.scaffold4312size15027.g24004.t1"/>
    </source>
</evidence>
<evidence type="ECO:0000256" key="3">
    <source>
        <dbReference type="ARBA" id="ARBA00022989"/>
    </source>
</evidence>
<dbReference type="PROSITE" id="PS50262">
    <property type="entry name" value="G_PROTEIN_RECEP_F1_2"/>
    <property type="match status" value="1"/>
</dbReference>
<proteinExistence type="predicted"/>
<dbReference type="GO" id="GO:0004930">
    <property type="term" value="F:G protein-coupled receptor activity"/>
    <property type="evidence" value="ECO:0007669"/>
    <property type="project" value="InterPro"/>
</dbReference>
<feature type="domain" description="G-protein coupled receptors family 1 profile" evidence="7">
    <location>
        <begin position="53"/>
        <end position="398"/>
    </location>
</feature>
<evidence type="ECO:0000313" key="8">
    <source>
        <dbReference type="Proteomes" id="UP000887566"/>
    </source>
</evidence>
<feature type="transmembrane region" description="Helical" evidence="6">
    <location>
        <begin position="74"/>
        <end position="98"/>
    </location>
</feature>
<evidence type="ECO:0000256" key="4">
    <source>
        <dbReference type="ARBA" id="ARBA00023136"/>
    </source>
</evidence>